<dbReference type="Gene3D" id="2.30.38.10">
    <property type="entry name" value="Luciferase, Domain 3"/>
    <property type="match status" value="1"/>
</dbReference>
<dbReference type="Pfam" id="PF13193">
    <property type="entry name" value="AMP-binding_C"/>
    <property type="match status" value="2"/>
</dbReference>
<dbReference type="FunFam" id="3.40.50.12780:FF:000012">
    <property type="entry name" value="Non-ribosomal peptide synthetase"/>
    <property type="match status" value="1"/>
</dbReference>
<dbReference type="Pfam" id="PF00550">
    <property type="entry name" value="PP-binding"/>
    <property type="match status" value="2"/>
</dbReference>
<comment type="similarity">
    <text evidence="3">Belongs to the ATP-dependent AMP-binding enzyme family.</text>
</comment>
<dbReference type="RefSeq" id="WP_259648110.1">
    <property type="nucleotide sequence ID" value="NZ_RBTH01000057.1"/>
</dbReference>
<dbReference type="FunFam" id="3.30.559.10:FF:000023">
    <property type="entry name" value="Non-ribosomal peptide synthetase"/>
    <property type="match status" value="1"/>
</dbReference>
<evidence type="ECO:0000256" key="1">
    <source>
        <dbReference type="ARBA" id="ARBA00001957"/>
    </source>
</evidence>
<dbReference type="Pfam" id="PF00501">
    <property type="entry name" value="AMP-binding"/>
    <property type="match status" value="2"/>
</dbReference>
<dbReference type="InterPro" id="IPR025110">
    <property type="entry name" value="AMP-bd_C"/>
</dbReference>
<feature type="non-terminal residue" evidence="12">
    <location>
        <position position="1"/>
    </location>
</feature>
<dbReference type="SMART" id="SM00823">
    <property type="entry name" value="PKS_PP"/>
    <property type="match status" value="2"/>
</dbReference>
<proteinExistence type="inferred from homology"/>
<dbReference type="InterPro" id="IPR042099">
    <property type="entry name" value="ANL_N_sf"/>
</dbReference>
<organism evidence="12 13">
    <name type="scientific">Pseudomonas syringae pv. solidagae</name>
    <dbReference type="NCBI Taxonomy" id="264458"/>
    <lineage>
        <taxon>Bacteria</taxon>
        <taxon>Pseudomonadati</taxon>
        <taxon>Pseudomonadota</taxon>
        <taxon>Gammaproteobacteria</taxon>
        <taxon>Pseudomonadales</taxon>
        <taxon>Pseudomonadaceae</taxon>
        <taxon>Pseudomonas</taxon>
        <taxon>Pseudomonas syringae</taxon>
    </lineage>
</organism>
<dbReference type="Gene3D" id="3.40.50.12780">
    <property type="entry name" value="N-terminal domain of ligase-like"/>
    <property type="match status" value="1"/>
</dbReference>
<comment type="similarity">
    <text evidence="7">Belongs to the NRP synthetase family.</text>
</comment>
<dbReference type="CDD" id="cd19535">
    <property type="entry name" value="Cyc_NRPS"/>
    <property type="match status" value="1"/>
</dbReference>
<dbReference type="Gene3D" id="3.30.300.30">
    <property type="match status" value="2"/>
</dbReference>
<sequence length="2037" mass="224758">RDLLGALAMPVLDLQSVNRAAEAEHDCVLPTVAPQHLAYVIYTSGSTGQPKGVMIEHRNLVNLVAWHCEAFNLTHRKRVSSVAGVGFDACVWELWPALCVGASLSLLPGQALGNDVDVLLGWWRRQELDVSFLPTPIAEIAFAQGIEPASLQTLLIGGDRLRQFPNPDSRVALINNYGPTETTVVATSGLIDATQSVLHIGRPIANTQVYLLDAHGQPVPIGVSGEIYIGGAGVARGYLNRPELTAERFLDDPFSAEPAARMYRSGDLGRWLADGNIEYLGRNDDQVKLRGVRIELGEIEAQLRQIADIRDAVVIAQEDTPGEKRLTAYYTIQEAAQAITAQTLRAALQARLPEYMVPAAYVKLSEWPLTPNGKLDRRALPAPEDDAYASRDYEAPAGEVERALADIWQELLGVDRAGRNDHFFELGGHSLLAMRLISLVRQRLNVELELAALFAHPQLEALACVVAQAQNNTLPQIVQTSREAQLPLSFAQQRLWFLAQMEGASAAYHIPAGLRIVGALDEAALQRALNRIVARHEVLRTTFVQTGDQAVELCIHPEETGCPLRKYDLTTHADSSSELARLMNEEAIGRFDLQQGPLIRGSLVRLSDEDHVLLLTMHHIVSDGWSMGVLTRELGLLYEAAIQQPAAHRQSLPLPPLAVQYVDYAAWQRQWLCGEVLDAQRRYWRETLSGAPLLLELPTDHKRPAAQDYRGGFVPLVFDRALTARLRVLATQQGTTLFMNLLAAWSLLLMRLSGQDDVVIGVPSANRSQQELEGLIGFFVNTLALRMTRSGSPTVASWLQQARSVALAAQEHQDLPFDQVVELLNPPRSLAYSPVFQVLFAWEQHQDSDLELSGLDVSVLQSVQPVAKFDLQLALSERDGQIVGGLEYASGLFEPETVVQMGDYLRRILTQMVEDSEQPLATLDLLNAEQHRRIVHDWNRTERDTSAQPDCVKRFEAVAQRAPDAVALLADERALTYAELNQSANRLANYLIEQGVRPEQRVGLCLERSPQMVIGLLAILKTGAAYVPFDPAYPAERLAFMFADAAPSLLLTQTALRAGLPPLPDTLPICCLDVEAQRWSEYSEANPQVPVSPSNLAYVLYTSGSTGCPKGVAHSRAALDNLIAWQLEQTPVAQRVLQFASLNFDVSFQEICSTLCQGGSLVLMSEAGRKDLAALRPTLVAEGVQRAFLPFAVLQQLASFTEADASVPMPLPKGGCEIITAGEALLVNDELRAFVCGLGGAQLHNQYGPTETHVVSQFSLACEQAGQWPDAPPIGRPIANARLYVLDGDLNPVPVGVAGELYIAGACLARGYLNRPDLSAERFLPDPFNPQPGARMYRSGDLARFAADGNVHYLGRIDQQVKLRGFRVELGEIDSLLHQQPGVREAVVLLREDVPGDKRLVAYVVGPATAEALRAELHRHLPEHMVPTAWVALAQLPLTRNGKLDRQALPVPERQAASAYVAPRDETERQMVRIWAEVLKCPQVGIHDNFFELGGHSLLATRMIYMINQRMGAQLSLSSLFKTPVLMDLAEQVRLGRGDGPSLDTPFAPIEADRSARYAPFPLTDIQQAYWFGREASVSLGGVSAHGYEELRVPGLDVPCFEQALNRMIQRHDMLRVVFLGDGTQQVLDSVPTYHMPRNDLRGLSADAAQQALQGTRERQSHQVLDASRWPLFEFSLSLLDGDISHLHISLDALIVDAASTQILARELMAFYADPQLQLPEPGLTFRDYVLAEQRLRNDSRYAQALDYWREKVATLAPAPDLPLVCQPESISQPHFTRRDRELSALQWSRLKELARQFAVTPSVMLLTAFSEVLALWSRQPRFTLSLPLFNRMPLHPDVDEIIGDFTSLVLLEVNLDGAASFIDKARAVQARLWQDIDHSVVSGVRVLRELSQARGVQQTAMPIVFNSTLSEAAPELAEFNLADALNAEHMHSITQTPQVWLDHTLLELEGRLLFNWDSIDGLFPQGLIEQMFVAYNALLDRLLQADAWNAGTVDLIPLARLPVPEASPVDSALMHELFDRQALAAPDALAVIGTQR</sequence>
<dbReference type="GO" id="GO:0043041">
    <property type="term" value="P:amino acid activation for nonribosomal peptide biosynthetic process"/>
    <property type="evidence" value="ECO:0007669"/>
    <property type="project" value="TreeGrafter"/>
</dbReference>
<dbReference type="InterPro" id="IPR009081">
    <property type="entry name" value="PP-bd_ACP"/>
</dbReference>
<dbReference type="GO" id="GO:0072330">
    <property type="term" value="P:monocarboxylic acid biosynthetic process"/>
    <property type="evidence" value="ECO:0007669"/>
    <property type="project" value="UniProtKB-ARBA"/>
</dbReference>
<dbReference type="PROSITE" id="PS00455">
    <property type="entry name" value="AMP_BINDING"/>
    <property type="match status" value="2"/>
</dbReference>
<dbReference type="Pfam" id="PF00668">
    <property type="entry name" value="Condensation"/>
    <property type="match status" value="2"/>
</dbReference>
<dbReference type="InterPro" id="IPR006162">
    <property type="entry name" value="Ppantetheine_attach_site"/>
</dbReference>
<dbReference type="InterPro" id="IPR036736">
    <property type="entry name" value="ACP-like_sf"/>
</dbReference>
<dbReference type="Gene3D" id="3.30.559.30">
    <property type="entry name" value="Nonribosomal peptide synthetase, condensation domain"/>
    <property type="match status" value="2"/>
</dbReference>
<dbReference type="Gene3D" id="3.40.50.980">
    <property type="match status" value="2"/>
</dbReference>
<dbReference type="GO" id="GO:0044550">
    <property type="term" value="P:secondary metabolite biosynthetic process"/>
    <property type="evidence" value="ECO:0007669"/>
    <property type="project" value="UniProtKB-ARBA"/>
</dbReference>
<dbReference type="Gene3D" id="1.10.1200.10">
    <property type="entry name" value="ACP-like"/>
    <property type="match status" value="2"/>
</dbReference>
<evidence type="ECO:0000259" key="11">
    <source>
        <dbReference type="PROSITE" id="PS50075"/>
    </source>
</evidence>
<dbReference type="PANTHER" id="PTHR45527">
    <property type="entry name" value="NONRIBOSOMAL PEPTIDE SYNTHETASE"/>
    <property type="match status" value="1"/>
</dbReference>
<dbReference type="InterPro" id="IPR001242">
    <property type="entry name" value="Condensation_dom"/>
</dbReference>
<dbReference type="GO" id="GO:0005737">
    <property type="term" value="C:cytoplasm"/>
    <property type="evidence" value="ECO:0007669"/>
    <property type="project" value="TreeGrafter"/>
</dbReference>
<comment type="cofactor">
    <cofactor evidence="1">
        <name>pantetheine 4'-phosphate</name>
        <dbReference type="ChEBI" id="CHEBI:47942"/>
    </cofactor>
</comment>
<dbReference type="SUPFAM" id="SSF52777">
    <property type="entry name" value="CoA-dependent acyltransferases"/>
    <property type="match status" value="4"/>
</dbReference>
<dbReference type="CDD" id="cd19531">
    <property type="entry name" value="LCL_NRPS-like"/>
    <property type="match status" value="1"/>
</dbReference>
<dbReference type="InterPro" id="IPR023213">
    <property type="entry name" value="CAT-like_dom_sf"/>
</dbReference>
<comment type="catalytic activity">
    <reaction evidence="8">
        <text>holo-[peptidyl-carrier protein] + L-cysteine + ATP = L-cysteinyl-[peptidyl-carrier protein] + AMP + diphosphate</text>
        <dbReference type="Rhea" id="RHEA:61680"/>
        <dbReference type="Rhea" id="RHEA-COMP:11480"/>
        <dbReference type="Rhea" id="RHEA-COMP:15906"/>
        <dbReference type="ChEBI" id="CHEBI:30616"/>
        <dbReference type="ChEBI" id="CHEBI:33019"/>
        <dbReference type="ChEBI" id="CHEBI:35235"/>
        <dbReference type="ChEBI" id="CHEBI:64479"/>
        <dbReference type="ChEBI" id="CHEBI:144926"/>
        <dbReference type="ChEBI" id="CHEBI:456215"/>
        <dbReference type="EC" id="6.2.1.69"/>
    </reaction>
    <physiologicalReaction direction="left-to-right" evidence="8">
        <dbReference type="Rhea" id="RHEA:61681"/>
    </physiologicalReaction>
</comment>
<dbReference type="FunFam" id="1.10.1200.10:FF:000005">
    <property type="entry name" value="Nonribosomal peptide synthetase 1"/>
    <property type="match status" value="1"/>
</dbReference>
<dbReference type="InterPro" id="IPR000873">
    <property type="entry name" value="AMP-dep_synth/lig_dom"/>
</dbReference>
<dbReference type="FunFam" id="3.30.559.30:FF:000006">
    <property type="entry name" value="Yersiniabactin polyketide/non-ribosomal peptide synthetase"/>
    <property type="match status" value="1"/>
</dbReference>
<feature type="non-terminal residue" evidence="12">
    <location>
        <position position="2037"/>
    </location>
</feature>
<dbReference type="InterPro" id="IPR020845">
    <property type="entry name" value="AMP-binding_CS"/>
</dbReference>
<dbReference type="CDD" id="cd05930">
    <property type="entry name" value="A_NRPS"/>
    <property type="match status" value="1"/>
</dbReference>
<keyword evidence="4" id="KW-0596">Phosphopantetheine</keyword>
<dbReference type="EMBL" id="RBTH01000057">
    <property type="protein sequence ID" value="RMT50200.1"/>
    <property type="molecule type" value="Genomic_DNA"/>
</dbReference>
<keyword evidence="6" id="KW-0436">Ligase</keyword>
<evidence type="ECO:0000256" key="6">
    <source>
        <dbReference type="ARBA" id="ARBA00022598"/>
    </source>
</evidence>
<dbReference type="InterPro" id="IPR045851">
    <property type="entry name" value="AMP-bd_C_sf"/>
</dbReference>
<dbReference type="Gene3D" id="3.30.559.10">
    <property type="entry name" value="Chloramphenicol acetyltransferase-like domain"/>
    <property type="match status" value="2"/>
</dbReference>
<dbReference type="GO" id="GO:0031177">
    <property type="term" value="F:phosphopantetheine binding"/>
    <property type="evidence" value="ECO:0007669"/>
    <property type="project" value="InterPro"/>
</dbReference>
<evidence type="ECO:0000256" key="8">
    <source>
        <dbReference type="ARBA" id="ARBA00052643"/>
    </source>
</evidence>
<evidence type="ECO:0000313" key="12">
    <source>
        <dbReference type="EMBL" id="RMT50200.1"/>
    </source>
</evidence>
<dbReference type="FunFam" id="1.10.1200.10:FF:000016">
    <property type="entry name" value="Non-ribosomal peptide synthase"/>
    <property type="match status" value="1"/>
</dbReference>
<dbReference type="Proteomes" id="UP000268096">
    <property type="component" value="Unassembled WGS sequence"/>
</dbReference>
<dbReference type="FunFam" id="3.40.50.980:FF:000001">
    <property type="entry name" value="Non-ribosomal peptide synthetase"/>
    <property type="match status" value="1"/>
</dbReference>
<dbReference type="GO" id="GO:0016874">
    <property type="term" value="F:ligase activity"/>
    <property type="evidence" value="ECO:0007669"/>
    <property type="project" value="UniProtKB-KW"/>
</dbReference>
<dbReference type="NCBIfam" id="TIGR01733">
    <property type="entry name" value="AA-adenyl-dom"/>
    <property type="match status" value="2"/>
</dbReference>
<feature type="domain" description="Carrier" evidence="11">
    <location>
        <begin position="395"/>
        <end position="470"/>
    </location>
</feature>
<dbReference type="InterPro" id="IPR020806">
    <property type="entry name" value="PKS_PP-bd"/>
</dbReference>
<dbReference type="InterPro" id="IPR057737">
    <property type="entry name" value="Condensation_MtbB-like"/>
</dbReference>
<dbReference type="PROSITE" id="PS50075">
    <property type="entry name" value="CARRIER"/>
    <property type="match status" value="2"/>
</dbReference>
<evidence type="ECO:0000256" key="10">
    <source>
        <dbReference type="ARBA" id="ARBA00079103"/>
    </source>
</evidence>
<dbReference type="InterPro" id="IPR010071">
    <property type="entry name" value="AA_adenyl_dom"/>
</dbReference>
<gene>
    <name evidence="12" type="ORF">ALP48_04890</name>
</gene>
<evidence type="ECO:0000256" key="9">
    <source>
        <dbReference type="ARBA" id="ARBA00066651"/>
    </source>
</evidence>
<dbReference type="FunFam" id="2.30.38.10:FF:000001">
    <property type="entry name" value="Non-ribosomal peptide synthetase PvdI"/>
    <property type="match status" value="2"/>
</dbReference>
<dbReference type="PANTHER" id="PTHR45527:SF1">
    <property type="entry name" value="FATTY ACID SYNTHASE"/>
    <property type="match status" value="1"/>
</dbReference>
<dbReference type="CDD" id="cd17651">
    <property type="entry name" value="A_NRPS_VisG_like"/>
    <property type="match status" value="1"/>
</dbReference>
<accession>A0A3M5LQZ7</accession>
<name>A0A3M5LQZ7_PSESX</name>
<evidence type="ECO:0000256" key="2">
    <source>
        <dbReference type="ARBA" id="ARBA00004924"/>
    </source>
</evidence>
<evidence type="ECO:0000313" key="13">
    <source>
        <dbReference type="Proteomes" id="UP000268096"/>
    </source>
</evidence>
<dbReference type="EC" id="6.2.1.69" evidence="9"/>
<dbReference type="PROSITE" id="PS00012">
    <property type="entry name" value="PHOSPHOPANTETHEINE"/>
    <property type="match status" value="1"/>
</dbReference>
<dbReference type="SUPFAM" id="SSF47336">
    <property type="entry name" value="ACP-like"/>
    <property type="match status" value="2"/>
</dbReference>
<keyword evidence="5" id="KW-0597">Phosphoprotein</keyword>
<dbReference type="SUPFAM" id="SSF56801">
    <property type="entry name" value="Acetyl-CoA synthetase-like"/>
    <property type="match status" value="2"/>
</dbReference>
<protein>
    <recommendedName>
        <fullName evidence="10">L-cysteine--[L-cysteinyl-carrier protein] ligase</fullName>
        <ecNumber evidence="9">6.2.1.69</ecNumber>
    </recommendedName>
    <alternativeName>
        <fullName evidence="10">L-cysteine--[L-cysteinyl-carrier protein] ligase</fullName>
    </alternativeName>
</protein>
<dbReference type="FunFam" id="3.30.559.10:FF:000012">
    <property type="entry name" value="Non-ribosomal peptide synthetase"/>
    <property type="match status" value="1"/>
</dbReference>
<comment type="pathway">
    <text evidence="2">Siderophore biosynthesis.</text>
</comment>
<reference evidence="12 13" key="1">
    <citation type="submission" date="2018-08" db="EMBL/GenBank/DDBJ databases">
        <title>Recombination of ecologically and evolutionarily significant loci maintains genetic cohesion in the Pseudomonas syringae species complex.</title>
        <authorList>
            <person name="Dillon M."/>
            <person name="Thakur S."/>
            <person name="Almeida R.N.D."/>
            <person name="Weir B.S."/>
            <person name="Guttman D.S."/>
        </authorList>
    </citation>
    <scope>NUCLEOTIDE SEQUENCE [LARGE SCALE GENOMIC DNA]</scope>
    <source>
        <strain evidence="12 13">ICMP 16926</strain>
    </source>
</reference>
<comment type="caution">
    <text evidence="12">The sequence shown here is derived from an EMBL/GenBank/DDBJ whole genome shotgun (WGS) entry which is preliminary data.</text>
</comment>
<evidence type="ECO:0000256" key="7">
    <source>
        <dbReference type="ARBA" id="ARBA00029454"/>
    </source>
</evidence>
<evidence type="ECO:0000256" key="5">
    <source>
        <dbReference type="ARBA" id="ARBA00022553"/>
    </source>
</evidence>
<dbReference type="FunFam" id="3.30.300.30:FF:000010">
    <property type="entry name" value="Enterobactin synthetase component F"/>
    <property type="match status" value="2"/>
</dbReference>
<feature type="domain" description="Carrier" evidence="11">
    <location>
        <begin position="1462"/>
        <end position="1537"/>
    </location>
</feature>
<evidence type="ECO:0000256" key="4">
    <source>
        <dbReference type="ARBA" id="ARBA00022450"/>
    </source>
</evidence>
<evidence type="ECO:0000256" key="3">
    <source>
        <dbReference type="ARBA" id="ARBA00006432"/>
    </source>
</evidence>